<sequence>MLIVKVCVGSACYVRGSHNVINRIKSLIELNNLTDKIELKASFCLGHCTDSVCVTVDDNIYTVNEDEVDKFFEEYIIKKVNLCK</sequence>
<keyword evidence="2" id="KW-1185">Reference proteome</keyword>
<evidence type="ECO:0000313" key="1">
    <source>
        <dbReference type="EMBL" id="KEZ86735.1"/>
    </source>
</evidence>
<dbReference type="Proteomes" id="UP000028542">
    <property type="component" value="Unassembled WGS sequence"/>
</dbReference>
<reference evidence="1 2" key="1">
    <citation type="submission" date="2014-07" db="EMBL/GenBank/DDBJ databases">
        <title>Draft genome of Clostridium sulfidigenes 113A isolated from sediments associated with methane hydrate from Krishna Godavari basin.</title>
        <authorList>
            <person name="Honkalas V.S."/>
            <person name="Dabir A.P."/>
            <person name="Arora P."/>
            <person name="Dhakephalkar P.K."/>
        </authorList>
    </citation>
    <scope>NUCLEOTIDE SEQUENCE [LARGE SCALE GENOMIC DNA]</scope>
    <source>
        <strain evidence="1 2">113A</strain>
    </source>
</reference>
<gene>
    <name evidence="1" type="ORF">IO99_08460</name>
</gene>
<dbReference type="eggNOG" id="COG1905">
    <property type="taxonomic scope" value="Bacteria"/>
</dbReference>
<name>A0A084JCQ1_9CLOT</name>
<proteinExistence type="predicted"/>
<dbReference type="Gene3D" id="3.40.30.10">
    <property type="entry name" value="Glutaredoxin"/>
    <property type="match status" value="1"/>
</dbReference>
<dbReference type="Pfam" id="PF01257">
    <property type="entry name" value="2Fe-2S_thioredx"/>
    <property type="match status" value="1"/>
</dbReference>
<dbReference type="EMBL" id="JPMD01000018">
    <property type="protein sequence ID" value="KEZ86735.1"/>
    <property type="molecule type" value="Genomic_DNA"/>
</dbReference>
<dbReference type="AlphaFoldDB" id="A0A084JCQ1"/>
<protein>
    <submittedName>
        <fullName evidence="1">NADH dehydrogenase</fullName>
    </submittedName>
</protein>
<dbReference type="SUPFAM" id="SSF52833">
    <property type="entry name" value="Thioredoxin-like"/>
    <property type="match status" value="1"/>
</dbReference>
<accession>A0A084JCQ1</accession>
<dbReference type="STRING" id="318464.IO99_08460"/>
<dbReference type="CDD" id="cd02980">
    <property type="entry name" value="TRX_Fd_family"/>
    <property type="match status" value="1"/>
</dbReference>
<evidence type="ECO:0000313" key="2">
    <source>
        <dbReference type="Proteomes" id="UP000028542"/>
    </source>
</evidence>
<dbReference type="InterPro" id="IPR036249">
    <property type="entry name" value="Thioredoxin-like_sf"/>
</dbReference>
<comment type="caution">
    <text evidence="1">The sequence shown here is derived from an EMBL/GenBank/DDBJ whole genome shotgun (WGS) entry which is preliminary data.</text>
</comment>
<organism evidence="1 2">
    <name type="scientific">Clostridium sulfidigenes</name>
    <dbReference type="NCBI Taxonomy" id="318464"/>
    <lineage>
        <taxon>Bacteria</taxon>
        <taxon>Bacillati</taxon>
        <taxon>Bacillota</taxon>
        <taxon>Clostridia</taxon>
        <taxon>Eubacteriales</taxon>
        <taxon>Clostridiaceae</taxon>
        <taxon>Clostridium</taxon>
    </lineage>
</organism>